<protein>
    <submittedName>
        <fullName evidence="2">Uncharacterized protein</fullName>
    </submittedName>
</protein>
<proteinExistence type="predicted"/>
<accession>A0A372IVB4</accession>
<dbReference type="OrthoDB" id="123389at2"/>
<dbReference type="Proteomes" id="UP000264702">
    <property type="component" value="Unassembled WGS sequence"/>
</dbReference>
<keyword evidence="3" id="KW-1185">Reference proteome</keyword>
<evidence type="ECO:0000313" key="2">
    <source>
        <dbReference type="EMBL" id="RFU18353.1"/>
    </source>
</evidence>
<sequence length="133" mass="14167">MRSTIRNFVLAPAVLAAMAFTATSAMASSALNVPFSFTANGRVCPPGRYILDAGPLRNSVVVTDPTGKVDFSWVLGPGDPSPDSSKVAMQFDRDGDGGYQLRSVQYGAMITGRLDKKNKHGEKYAPARVVEGE</sequence>
<reference evidence="2 3" key="1">
    <citation type="submission" date="2018-08" db="EMBL/GenBank/DDBJ databases">
        <title>Acidipila sp. 4G-K13, an acidobacterium isolated from forest soil.</title>
        <authorList>
            <person name="Gao Z.-H."/>
            <person name="Qiu L.-H."/>
        </authorList>
    </citation>
    <scope>NUCLEOTIDE SEQUENCE [LARGE SCALE GENOMIC DNA]</scope>
    <source>
        <strain evidence="2 3">4G-K13</strain>
    </source>
</reference>
<dbReference type="RefSeq" id="WP_117297647.1">
    <property type="nucleotide sequence ID" value="NZ_QVQT02000001.1"/>
</dbReference>
<name>A0A372IVB4_9BACT</name>
<feature type="signal peptide" evidence="1">
    <location>
        <begin position="1"/>
        <end position="27"/>
    </location>
</feature>
<feature type="chain" id="PRO_5016621569" evidence="1">
    <location>
        <begin position="28"/>
        <end position="133"/>
    </location>
</feature>
<comment type="caution">
    <text evidence="2">The sequence shown here is derived from an EMBL/GenBank/DDBJ whole genome shotgun (WGS) entry which is preliminary data.</text>
</comment>
<dbReference type="EMBL" id="QVQT01000001">
    <property type="protein sequence ID" value="RFU18353.1"/>
    <property type="molecule type" value="Genomic_DNA"/>
</dbReference>
<evidence type="ECO:0000256" key="1">
    <source>
        <dbReference type="SAM" id="SignalP"/>
    </source>
</evidence>
<evidence type="ECO:0000313" key="3">
    <source>
        <dbReference type="Proteomes" id="UP000264702"/>
    </source>
</evidence>
<organism evidence="2 3">
    <name type="scientific">Paracidobacterium acidisoli</name>
    <dbReference type="NCBI Taxonomy" id="2303751"/>
    <lineage>
        <taxon>Bacteria</taxon>
        <taxon>Pseudomonadati</taxon>
        <taxon>Acidobacteriota</taxon>
        <taxon>Terriglobia</taxon>
        <taxon>Terriglobales</taxon>
        <taxon>Acidobacteriaceae</taxon>
        <taxon>Paracidobacterium</taxon>
    </lineage>
</organism>
<dbReference type="AlphaFoldDB" id="A0A372IVB4"/>
<keyword evidence="1" id="KW-0732">Signal</keyword>
<gene>
    <name evidence="2" type="ORF">D0Y96_01955</name>
</gene>